<accession>X1S6J8</accession>
<dbReference type="GO" id="GO:0022857">
    <property type="term" value="F:transmembrane transporter activity"/>
    <property type="evidence" value="ECO:0007669"/>
    <property type="project" value="TreeGrafter"/>
</dbReference>
<evidence type="ECO:0000256" key="6">
    <source>
        <dbReference type="ARBA" id="ARBA00022989"/>
    </source>
</evidence>
<reference evidence="10" key="1">
    <citation type="journal article" date="2014" name="Front. Microbiol.">
        <title>High frequency of phylogenetically diverse reductive dehalogenase-homologous genes in deep subseafloor sedimentary metagenomes.</title>
        <authorList>
            <person name="Kawai M."/>
            <person name="Futagami T."/>
            <person name="Toyoda A."/>
            <person name="Takaki Y."/>
            <person name="Nishi S."/>
            <person name="Hori S."/>
            <person name="Arai W."/>
            <person name="Tsubouchi T."/>
            <person name="Morono Y."/>
            <person name="Uchiyama I."/>
            <person name="Ito T."/>
            <person name="Fujiyama A."/>
            <person name="Inagaki F."/>
            <person name="Takami H."/>
        </authorList>
    </citation>
    <scope>NUCLEOTIDE SEQUENCE</scope>
    <source>
        <strain evidence="10">Expedition CK06-06</strain>
    </source>
</reference>
<feature type="transmembrane region" description="Helical" evidence="8">
    <location>
        <begin position="5"/>
        <end position="24"/>
    </location>
</feature>
<evidence type="ECO:0000256" key="5">
    <source>
        <dbReference type="ARBA" id="ARBA00022692"/>
    </source>
</evidence>
<evidence type="ECO:0000256" key="2">
    <source>
        <dbReference type="ARBA" id="ARBA00022448"/>
    </source>
</evidence>
<proteinExistence type="predicted"/>
<sequence>MIAAIAIFVMMSLTCVDVFLRYFFRKPITGTYEIVSFLGAVAVSFAMAHTLAEKGHVAVSLIVQLFPKKLQGIIESIISIFGIILFALIAWQSILYGVDCQRSGEVSMTLELPFYPIIYGIALGAGVVCLVLMVDLANAIVKVKDK</sequence>
<evidence type="ECO:0000256" key="1">
    <source>
        <dbReference type="ARBA" id="ARBA00004429"/>
    </source>
</evidence>
<name>X1S6J8_9ZZZZ</name>
<feature type="domain" description="Tripartite ATP-independent periplasmic transporters DctQ component" evidence="9">
    <location>
        <begin position="10"/>
        <end position="140"/>
    </location>
</feature>
<feature type="transmembrane region" description="Helical" evidence="8">
    <location>
        <begin position="73"/>
        <end position="94"/>
    </location>
</feature>
<dbReference type="AlphaFoldDB" id="X1S6J8"/>
<dbReference type="GO" id="GO:0015740">
    <property type="term" value="P:C4-dicarboxylate transport"/>
    <property type="evidence" value="ECO:0007669"/>
    <property type="project" value="TreeGrafter"/>
</dbReference>
<keyword evidence="4" id="KW-0997">Cell inner membrane</keyword>
<evidence type="ECO:0000256" key="3">
    <source>
        <dbReference type="ARBA" id="ARBA00022475"/>
    </source>
</evidence>
<comment type="caution">
    <text evidence="10">The sequence shown here is derived from an EMBL/GenBank/DDBJ whole genome shotgun (WGS) entry which is preliminary data.</text>
</comment>
<evidence type="ECO:0000256" key="7">
    <source>
        <dbReference type="ARBA" id="ARBA00023136"/>
    </source>
</evidence>
<evidence type="ECO:0000256" key="4">
    <source>
        <dbReference type="ARBA" id="ARBA00022519"/>
    </source>
</evidence>
<protein>
    <recommendedName>
        <fullName evidence="9">Tripartite ATP-independent periplasmic transporters DctQ component domain-containing protein</fullName>
    </recommendedName>
</protein>
<keyword evidence="2" id="KW-0813">Transport</keyword>
<keyword evidence="5 8" id="KW-0812">Transmembrane</keyword>
<dbReference type="Pfam" id="PF04290">
    <property type="entry name" value="DctQ"/>
    <property type="match status" value="1"/>
</dbReference>
<feature type="transmembrane region" description="Helical" evidence="8">
    <location>
        <begin position="30"/>
        <end position="52"/>
    </location>
</feature>
<dbReference type="GO" id="GO:0005886">
    <property type="term" value="C:plasma membrane"/>
    <property type="evidence" value="ECO:0007669"/>
    <property type="project" value="UniProtKB-SubCell"/>
</dbReference>
<dbReference type="PANTHER" id="PTHR35011:SF10">
    <property type="entry name" value="TRAP TRANSPORTER SMALL PERMEASE PROTEIN"/>
    <property type="match status" value="1"/>
</dbReference>
<dbReference type="InterPro" id="IPR007387">
    <property type="entry name" value="TRAP_DctQ"/>
</dbReference>
<comment type="subcellular location">
    <subcellularLocation>
        <location evidence="1">Cell inner membrane</location>
        <topology evidence="1">Multi-pass membrane protein</topology>
    </subcellularLocation>
</comment>
<feature type="transmembrane region" description="Helical" evidence="8">
    <location>
        <begin position="114"/>
        <end position="141"/>
    </location>
</feature>
<evidence type="ECO:0000313" key="10">
    <source>
        <dbReference type="EMBL" id="GAI74746.1"/>
    </source>
</evidence>
<dbReference type="PANTHER" id="PTHR35011">
    <property type="entry name" value="2,3-DIKETO-L-GULONATE TRAP TRANSPORTER SMALL PERMEASE PROTEIN YIAM"/>
    <property type="match status" value="1"/>
</dbReference>
<keyword evidence="3" id="KW-1003">Cell membrane</keyword>
<keyword evidence="7 8" id="KW-0472">Membrane</keyword>
<organism evidence="10">
    <name type="scientific">marine sediment metagenome</name>
    <dbReference type="NCBI Taxonomy" id="412755"/>
    <lineage>
        <taxon>unclassified sequences</taxon>
        <taxon>metagenomes</taxon>
        <taxon>ecological metagenomes</taxon>
    </lineage>
</organism>
<keyword evidence="6 8" id="KW-1133">Transmembrane helix</keyword>
<gene>
    <name evidence="10" type="ORF">S12H4_20347</name>
</gene>
<evidence type="ECO:0000256" key="8">
    <source>
        <dbReference type="SAM" id="Phobius"/>
    </source>
</evidence>
<dbReference type="EMBL" id="BARW01010307">
    <property type="protein sequence ID" value="GAI74746.1"/>
    <property type="molecule type" value="Genomic_DNA"/>
</dbReference>
<evidence type="ECO:0000259" key="9">
    <source>
        <dbReference type="Pfam" id="PF04290"/>
    </source>
</evidence>
<dbReference type="InterPro" id="IPR055348">
    <property type="entry name" value="DctQ"/>
</dbReference>